<organism evidence="1 2">
    <name type="scientific">Cocos nucifera</name>
    <name type="common">Coconut palm</name>
    <dbReference type="NCBI Taxonomy" id="13894"/>
    <lineage>
        <taxon>Eukaryota</taxon>
        <taxon>Viridiplantae</taxon>
        <taxon>Streptophyta</taxon>
        <taxon>Embryophyta</taxon>
        <taxon>Tracheophyta</taxon>
        <taxon>Spermatophyta</taxon>
        <taxon>Magnoliopsida</taxon>
        <taxon>Liliopsida</taxon>
        <taxon>Arecaceae</taxon>
        <taxon>Arecoideae</taxon>
        <taxon>Cocoseae</taxon>
        <taxon>Attaleinae</taxon>
        <taxon>Cocos</taxon>
    </lineage>
</organism>
<evidence type="ECO:0000313" key="2">
    <source>
        <dbReference type="Proteomes" id="UP000797356"/>
    </source>
</evidence>
<reference evidence="1" key="2">
    <citation type="submission" date="2019-07" db="EMBL/GenBank/DDBJ databases">
        <authorList>
            <person name="Yang Y."/>
            <person name="Bocs S."/>
            <person name="Baudouin L."/>
        </authorList>
    </citation>
    <scope>NUCLEOTIDE SEQUENCE</scope>
    <source>
        <tissue evidence="1">Spear leaf of Hainan Tall coconut</tissue>
    </source>
</reference>
<accession>A0A8K0I1A1</accession>
<sequence>MEIKFRSICVIIEDEDGIEQLSCKEVHTDHVIFFSIMDSLVFCAWILRHLAGVCSAFSFNEENVAPHLWQSLQRVPRLPSKV</sequence>
<name>A0A8K0I1A1_COCNU</name>
<evidence type="ECO:0000313" key="1">
    <source>
        <dbReference type="EMBL" id="KAG1332021.1"/>
    </source>
</evidence>
<gene>
    <name evidence="1" type="ORF">COCNU_02G019890</name>
</gene>
<dbReference type="EMBL" id="CM017873">
    <property type="protein sequence ID" value="KAG1332021.1"/>
    <property type="molecule type" value="Genomic_DNA"/>
</dbReference>
<keyword evidence="2" id="KW-1185">Reference proteome</keyword>
<dbReference type="Proteomes" id="UP000797356">
    <property type="component" value="Chromosome 2"/>
</dbReference>
<protein>
    <submittedName>
        <fullName evidence="1">Uncharacterized protein</fullName>
    </submittedName>
</protein>
<reference evidence="1" key="1">
    <citation type="journal article" date="2017" name="Gigascience">
        <title>The genome draft of coconut (Cocos nucifera).</title>
        <authorList>
            <person name="Xiao Y."/>
            <person name="Xu P."/>
            <person name="Fan H."/>
            <person name="Baudouin L."/>
            <person name="Xia W."/>
            <person name="Bocs S."/>
            <person name="Xu J."/>
            <person name="Li Q."/>
            <person name="Guo A."/>
            <person name="Zhou L."/>
            <person name="Li J."/>
            <person name="Wu Y."/>
            <person name="Ma Z."/>
            <person name="Armero A."/>
            <person name="Issali A.E."/>
            <person name="Liu N."/>
            <person name="Peng M."/>
            <person name="Yang Y."/>
        </authorList>
    </citation>
    <scope>NUCLEOTIDE SEQUENCE</scope>
    <source>
        <tissue evidence="1">Spear leaf of Hainan Tall coconut</tissue>
    </source>
</reference>
<dbReference type="AlphaFoldDB" id="A0A8K0I1A1"/>
<proteinExistence type="predicted"/>
<comment type="caution">
    <text evidence="1">The sequence shown here is derived from an EMBL/GenBank/DDBJ whole genome shotgun (WGS) entry which is preliminary data.</text>
</comment>